<dbReference type="EC" id="3.1.1.17" evidence="6"/>
<evidence type="ECO:0000313" key="7">
    <source>
        <dbReference type="Proteomes" id="UP000548476"/>
    </source>
</evidence>
<dbReference type="PANTHER" id="PTHR47572:SF4">
    <property type="entry name" value="LACTONASE DRP35"/>
    <property type="match status" value="1"/>
</dbReference>
<keyword evidence="7" id="KW-1185">Reference proteome</keyword>
<evidence type="ECO:0000313" key="6">
    <source>
        <dbReference type="EMBL" id="MBB6039405.1"/>
    </source>
</evidence>
<evidence type="ECO:0000256" key="1">
    <source>
        <dbReference type="ARBA" id="ARBA00008853"/>
    </source>
</evidence>
<dbReference type="InterPro" id="IPR051262">
    <property type="entry name" value="SMP-30/CGR1_Lactonase"/>
</dbReference>
<dbReference type="AlphaFoldDB" id="A0A841FSY9"/>
<dbReference type="PANTHER" id="PTHR47572">
    <property type="entry name" value="LIPOPROTEIN-RELATED"/>
    <property type="match status" value="1"/>
</dbReference>
<feature type="binding site" evidence="4">
    <location>
        <position position="147"/>
    </location>
    <ligand>
        <name>substrate</name>
    </ligand>
</feature>
<dbReference type="InterPro" id="IPR013658">
    <property type="entry name" value="SGL"/>
</dbReference>
<comment type="similarity">
    <text evidence="1">Belongs to the SMP-30/CGR1 family.</text>
</comment>
<keyword evidence="4" id="KW-0862">Zinc</keyword>
<dbReference type="Gene3D" id="2.120.10.30">
    <property type="entry name" value="TolB, C-terminal domain"/>
    <property type="match status" value="1"/>
</dbReference>
<reference evidence="6 7" key="1">
    <citation type="submission" date="2020-08" db="EMBL/GenBank/DDBJ databases">
        <title>Genomic Encyclopedia of Type Strains, Phase IV (KMG-IV): sequencing the most valuable type-strain genomes for metagenomic binning, comparative biology and taxonomic classification.</title>
        <authorList>
            <person name="Goeker M."/>
        </authorList>
    </citation>
    <scope>NUCLEOTIDE SEQUENCE [LARGE SCALE GENOMIC DNA]</scope>
    <source>
        <strain evidence="6 7">YIM 65646</strain>
    </source>
</reference>
<feature type="active site" description="Proton donor/acceptor" evidence="3">
    <location>
        <position position="227"/>
    </location>
</feature>
<feature type="binding site" evidence="4">
    <location>
        <position position="181"/>
    </location>
    <ligand>
        <name>a divalent metal cation</name>
        <dbReference type="ChEBI" id="CHEBI:60240"/>
    </ligand>
</feature>
<accession>A0A841FSY9</accession>
<organism evidence="6 7">
    <name type="scientific">Phytomonospora endophytica</name>
    <dbReference type="NCBI Taxonomy" id="714109"/>
    <lineage>
        <taxon>Bacteria</taxon>
        <taxon>Bacillati</taxon>
        <taxon>Actinomycetota</taxon>
        <taxon>Actinomycetes</taxon>
        <taxon>Micromonosporales</taxon>
        <taxon>Micromonosporaceae</taxon>
        <taxon>Phytomonospora</taxon>
    </lineage>
</organism>
<feature type="binding site" evidence="4">
    <location>
        <position position="36"/>
    </location>
    <ligand>
        <name>a divalent metal cation</name>
        <dbReference type="ChEBI" id="CHEBI:60240"/>
    </ligand>
</feature>
<evidence type="ECO:0000256" key="4">
    <source>
        <dbReference type="PIRSR" id="PIRSR605511-2"/>
    </source>
</evidence>
<dbReference type="GO" id="GO:0004341">
    <property type="term" value="F:gluconolactonase activity"/>
    <property type="evidence" value="ECO:0007669"/>
    <property type="project" value="UniProtKB-EC"/>
</dbReference>
<feature type="domain" description="SMP-30/Gluconolactonase/LRE-like region" evidence="5">
    <location>
        <begin position="34"/>
        <end position="283"/>
    </location>
</feature>
<dbReference type="SUPFAM" id="SSF63829">
    <property type="entry name" value="Calcium-dependent phosphotriesterase"/>
    <property type="match status" value="1"/>
</dbReference>
<dbReference type="InterPro" id="IPR005511">
    <property type="entry name" value="SMP-30"/>
</dbReference>
<protein>
    <submittedName>
        <fullName evidence="6">Gluconolactonase</fullName>
        <ecNumber evidence="6">3.1.1.17</ecNumber>
    </submittedName>
</protein>
<evidence type="ECO:0000256" key="3">
    <source>
        <dbReference type="PIRSR" id="PIRSR605511-1"/>
    </source>
</evidence>
<dbReference type="RefSeq" id="WP_184792494.1">
    <property type="nucleotide sequence ID" value="NZ_BONT01000084.1"/>
</dbReference>
<dbReference type="PRINTS" id="PR01790">
    <property type="entry name" value="SMP30FAMILY"/>
</dbReference>
<comment type="caution">
    <text evidence="6">The sequence shown here is derived from an EMBL/GenBank/DDBJ whole genome shotgun (WGS) entry which is preliminary data.</text>
</comment>
<dbReference type="EMBL" id="JACHGT010000022">
    <property type="protein sequence ID" value="MBB6039405.1"/>
    <property type="molecule type" value="Genomic_DNA"/>
</dbReference>
<sequence length="299" mass="32555">MPDLIPVVYEQLDERFGAVRGDDYLERLWKGGRWTEGPAYVPSGKYLLWSDIPNDRILRWDETDGSTSVYATGVGYTNGRTLDRRGRVVTCEQGARRVTRVEHDGSVTVLADSWNGKRLNSPNDVVVSSDEAIWFTDPPYGITTDYEGERAEQEIDGCHVYRIDPVSGAVEAVATDFVRPNGLAFSADESLLYIADTPRRHVRVFGVDGAGLTGGEVFADITVGNPDGIRVDTGGRVWVAAGDGLHVHDPDGTLLGKIAIPEVAVSNLEFGGPKRNRLFITASAAVYSLMVTVNGVARI</sequence>
<name>A0A841FSY9_9ACTN</name>
<gene>
    <name evidence="6" type="ORF">HNR73_007300</name>
</gene>
<feature type="binding site" evidence="4">
    <location>
        <position position="123"/>
    </location>
    <ligand>
        <name>substrate</name>
    </ligand>
</feature>
<evidence type="ECO:0000256" key="2">
    <source>
        <dbReference type="ARBA" id="ARBA00022801"/>
    </source>
</evidence>
<dbReference type="GO" id="GO:0046872">
    <property type="term" value="F:metal ion binding"/>
    <property type="evidence" value="ECO:0007669"/>
    <property type="project" value="UniProtKB-KW"/>
</dbReference>
<dbReference type="InterPro" id="IPR011042">
    <property type="entry name" value="6-blade_b-propeller_TolB-like"/>
</dbReference>
<dbReference type="Pfam" id="PF08450">
    <property type="entry name" value="SGL"/>
    <property type="match status" value="1"/>
</dbReference>
<keyword evidence="2 6" id="KW-0378">Hydrolase</keyword>
<proteinExistence type="inferred from homology"/>
<feature type="binding site" evidence="4">
    <location>
        <position position="227"/>
    </location>
    <ligand>
        <name>a divalent metal cation</name>
        <dbReference type="ChEBI" id="CHEBI:60240"/>
    </ligand>
</feature>
<dbReference type="Proteomes" id="UP000548476">
    <property type="component" value="Unassembled WGS sequence"/>
</dbReference>
<evidence type="ECO:0000259" key="5">
    <source>
        <dbReference type="Pfam" id="PF08450"/>
    </source>
</evidence>
<comment type="cofactor">
    <cofactor evidence="4">
        <name>Zn(2+)</name>
        <dbReference type="ChEBI" id="CHEBI:29105"/>
    </cofactor>
    <text evidence="4">Binds 1 divalent metal cation per subunit.</text>
</comment>
<keyword evidence="4" id="KW-0479">Metal-binding</keyword>